<protein>
    <submittedName>
        <fullName evidence="2">Sporulation protein SsgA</fullName>
    </submittedName>
</protein>
<keyword evidence="3" id="KW-1185">Reference proteome</keyword>
<dbReference type="AlphaFoldDB" id="A0A918LQH8"/>
<dbReference type="RefSeq" id="WP_189708790.1">
    <property type="nucleotide sequence ID" value="NZ_BMSA01000003.1"/>
</dbReference>
<accession>A0A918LQH8</accession>
<evidence type="ECO:0000313" key="3">
    <source>
        <dbReference type="Proteomes" id="UP000646776"/>
    </source>
</evidence>
<comment type="caution">
    <text evidence="2">The sequence shown here is derived from an EMBL/GenBank/DDBJ whole genome shotgun (WGS) entry which is preliminary data.</text>
</comment>
<gene>
    <name evidence="2" type="ORF">GCM10010226_14200</name>
</gene>
<evidence type="ECO:0000313" key="2">
    <source>
        <dbReference type="EMBL" id="GGT39237.1"/>
    </source>
</evidence>
<name>A0A918LQH8_9ACTN</name>
<dbReference type="NCBIfam" id="NF041213">
    <property type="entry name" value="plasmid_TraA"/>
    <property type="match status" value="1"/>
</dbReference>
<dbReference type="Proteomes" id="UP000646776">
    <property type="component" value="Unassembled WGS sequence"/>
</dbReference>
<sequence>MADSRSSAGRVRDFATRQADQPFTRPRPRRDGADKPNKFANAGAAAGGFVGALGGSFVPPINVTVNNTKTPARGGGGGGRPHAEALLPSPEFGSPAQVRQYCNTLRAAAVTLSIEVSMGAEIMKGVLAAVPDPQGRTFGSRIRAAKVARKMQRSADALRDAAKNAAACYSTFQQEFEEEINRVRHRARKPQQPVMNWHQQ</sequence>
<reference evidence="2" key="2">
    <citation type="submission" date="2020-09" db="EMBL/GenBank/DDBJ databases">
        <authorList>
            <person name="Sun Q."/>
            <person name="Ohkuma M."/>
        </authorList>
    </citation>
    <scope>NUCLEOTIDE SEQUENCE</scope>
    <source>
        <strain evidence="2">JCM 4125</strain>
    </source>
</reference>
<evidence type="ECO:0000256" key="1">
    <source>
        <dbReference type="SAM" id="MobiDB-lite"/>
    </source>
</evidence>
<dbReference type="EMBL" id="BMSA01000003">
    <property type="protein sequence ID" value="GGT39237.1"/>
    <property type="molecule type" value="Genomic_DNA"/>
</dbReference>
<proteinExistence type="predicted"/>
<reference evidence="2" key="1">
    <citation type="journal article" date="2014" name="Int. J. Syst. Evol. Microbiol.">
        <title>Complete genome sequence of Corynebacterium casei LMG S-19264T (=DSM 44701T), isolated from a smear-ripened cheese.</title>
        <authorList>
            <consortium name="US DOE Joint Genome Institute (JGI-PGF)"/>
            <person name="Walter F."/>
            <person name="Albersmeier A."/>
            <person name="Kalinowski J."/>
            <person name="Ruckert C."/>
        </authorList>
    </citation>
    <scope>NUCLEOTIDE SEQUENCE</scope>
    <source>
        <strain evidence="2">JCM 4125</strain>
    </source>
</reference>
<feature type="region of interest" description="Disordered" evidence="1">
    <location>
        <begin position="1"/>
        <end position="40"/>
    </location>
</feature>
<organism evidence="2 3">
    <name type="scientific">Streptomyces phaeofaciens</name>
    <dbReference type="NCBI Taxonomy" id="68254"/>
    <lineage>
        <taxon>Bacteria</taxon>
        <taxon>Bacillati</taxon>
        <taxon>Actinomycetota</taxon>
        <taxon>Actinomycetes</taxon>
        <taxon>Kitasatosporales</taxon>
        <taxon>Streptomycetaceae</taxon>
        <taxon>Streptomyces</taxon>
    </lineage>
</organism>
<dbReference type="InterPro" id="IPR053789">
    <property type="entry name" value="TraA-like"/>
</dbReference>